<gene>
    <name evidence="1" type="ORF">M011DRAFT_475978</name>
</gene>
<organism evidence="1 2">
    <name type="scientific">Sporormia fimetaria CBS 119925</name>
    <dbReference type="NCBI Taxonomy" id="1340428"/>
    <lineage>
        <taxon>Eukaryota</taxon>
        <taxon>Fungi</taxon>
        <taxon>Dikarya</taxon>
        <taxon>Ascomycota</taxon>
        <taxon>Pezizomycotina</taxon>
        <taxon>Dothideomycetes</taxon>
        <taxon>Pleosporomycetidae</taxon>
        <taxon>Pleosporales</taxon>
        <taxon>Sporormiaceae</taxon>
        <taxon>Sporormia</taxon>
    </lineage>
</organism>
<evidence type="ECO:0000313" key="1">
    <source>
        <dbReference type="EMBL" id="KAF2749252.1"/>
    </source>
</evidence>
<accession>A0A6A6VF76</accession>
<sequence length="164" mass="18727">MSAYWGVVYQAQYLDFEFRVVRDHQPVTEIQMAIAVLALAERDLLRPSYAVAEEGEYLLNELISWIFLFNDFLDCSASFGMRQDRVRGNRVCGQVVSNAELPIFPVVFPVVQKPHRSAWTCGGRVRKPRDLMRRPGSKSVRRLVALLHVCVSKQKATCEKLLSP</sequence>
<dbReference type="EMBL" id="MU006567">
    <property type="protein sequence ID" value="KAF2749252.1"/>
    <property type="molecule type" value="Genomic_DNA"/>
</dbReference>
<name>A0A6A6VF76_9PLEO</name>
<dbReference type="Proteomes" id="UP000799440">
    <property type="component" value="Unassembled WGS sequence"/>
</dbReference>
<protein>
    <submittedName>
        <fullName evidence="1">Uncharacterized protein</fullName>
    </submittedName>
</protein>
<reference evidence="1" key="1">
    <citation type="journal article" date="2020" name="Stud. Mycol.">
        <title>101 Dothideomycetes genomes: a test case for predicting lifestyles and emergence of pathogens.</title>
        <authorList>
            <person name="Haridas S."/>
            <person name="Albert R."/>
            <person name="Binder M."/>
            <person name="Bloem J."/>
            <person name="Labutti K."/>
            <person name="Salamov A."/>
            <person name="Andreopoulos B."/>
            <person name="Baker S."/>
            <person name="Barry K."/>
            <person name="Bills G."/>
            <person name="Bluhm B."/>
            <person name="Cannon C."/>
            <person name="Castanera R."/>
            <person name="Culley D."/>
            <person name="Daum C."/>
            <person name="Ezra D."/>
            <person name="Gonzalez J."/>
            <person name="Henrissat B."/>
            <person name="Kuo A."/>
            <person name="Liang C."/>
            <person name="Lipzen A."/>
            <person name="Lutzoni F."/>
            <person name="Magnuson J."/>
            <person name="Mondo S."/>
            <person name="Nolan M."/>
            <person name="Ohm R."/>
            <person name="Pangilinan J."/>
            <person name="Park H.-J."/>
            <person name="Ramirez L."/>
            <person name="Alfaro M."/>
            <person name="Sun H."/>
            <person name="Tritt A."/>
            <person name="Yoshinaga Y."/>
            <person name="Zwiers L.-H."/>
            <person name="Turgeon B."/>
            <person name="Goodwin S."/>
            <person name="Spatafora J."/>
            <person name="Crous P."/>
            <person name="Grigoriev I."/>
        </authorList>
    </citation>
    <scope>NUCLEOTIDE SEQUENCE</scope>
    <source>
        <strain evidence="1">CBS 119925</strain>
    </source>
</reference>
<proteinExistence type="predicted"/>
<keyword evidence="2" id="KW-1185">Reference proteome</keyword>
<dbReference type="AlphaFoldDB" id="A0A6A6VF76"/>
<evidence type="ECO:0000313" key="2">
    <source>
        <dbReference type="Proteomes" id="UP000799440"/>
    </source>
</evidence>